<gene>
    <name evidence="1" type="ORF">ACAT0790_LOCUS31213</name>
</gene>
<protein>
    <submittedName>
        <fullName evidence="1">Uncharacterized protein</fullName>
    </submittedName>
</protein>
<dbReference type="AlphaFoldDB" id="A0A7S1QWT3"/>
<sequence length="97" mass="10828">MQPALAREEEVHLQGNAQVFLGLLGVQSDPKRGVTAEISPKRVVEVLSALASQRDDEMQRVFSQLLSQRRGRGLVTEWWGDMAASLRETWAKRLAAV</sequence>
<dbReference type="EMBL" id="HBGE01051749">
    <property type="protein sequence ID" value="CAD9149803.1"/>
    <property type="molecule type" value="Transcribed_RNA"/>
</dbReference>
<proteinExistence type="predicted"/>
<organism evidence="1">
    <name type="scientific">Alexandrium catenella</name>
    <name type="common">Red tide dinoflagellate</name>
    <name type="synonym">Gonyaulax catenella</name>
    <dbReference type="NCBI Taxonomy" id="2925"/>
    <lineage>
        <taxon>Eukaryota</taxon>
        <taxon>Sar</taxon>
        <taxon>Alveolata</taxon>
        <taxon>Dinophyceae</taxon>
        <taxon>Gonyaulacales</taxon>
        <taxon>Pyrocystaceae</taxon>
        <taxon>Alexandrium</taxon>
    </lineage>
</organism>
<evidence type="ECO:0000313" key="1">
    <source>
        <dbReference type="EMBL" id="CAD9149803.1"/>
    </source>
</evidence>
<reference evidence="1" key="1">
    <citation type="submission" date="2021-01" db="EMBL/GenBank/DDBJ databases">
        <authorList>
            <person name="Corre E."/>
            <person name="Pelletier E."/>
            <person name="Niang G."/>
            <person name="Scheremetjew M."/>
            <person name="Finn R."/>
            <person name="Kale V."/>
            <person name="Holt S."/>
            <person name="Cochrane G."/>
            <person name="Meng A."/>
            <person name="Brown T."/>
            <person name="Cohen L."/>
        </authorList>
    </citation>
    <scope>NUCLEOTIDE SEQUENCE</scope>
    <source>
        <strain evidence="1">OF101</strain>
    </source>
</reference>
<name>A0A7S1QWT3_ALECA</name>
<accession>A0A7S1QWT3</accession>